<protein>
    <submittedName>
        <fullName evidence="1">Uncharacterized protein</fullName>
    </submittedName>
</protein>
<evidence type="ECO:0000313" key="1">
    <source>
        <dbReference type="EMBL" id="GHO55525.1"/>
    </source>
</evidence>
<accession>A0ABQ3UT11</accession>
<evidence type="ECO:0000313" key="2">
    <source>
        <dbReference type="Proteomes" id="UP000654345"/>
    </source>
</evidence>
<name>A0ABQ3UT11_9CHLR</name>
<sequence>MTVYQPQDPVISPVVAAIANIVQTQIAGVTVVYQQPPDGPPEDGSVVIPLSTYKILGDSNGKMYTKLTFGIRHFIRRGNFQENVLAAYSYWYPYMQAFSAWGNQDLGGLAQNITVSNGGVTQFVQAAQVFTALIVNLDVILEFNIPTS</sequence>
<proteinExistence type="predicted"/>
<dbReference type="Proteomes" id="UP000654345">
    <property type="component" value="Unassembled WGS sequence"/>
</dbReference>
<dbReference type="RefSeq" id="WP_201372102.1">
    <property type="nucleotide sequence ID" value="NZ_BNJG01000001.1"/>
</dbReference>
<reference evidence="1 2" key="1">
    <citation type="journal article" date="2021" name="Int. J. Syst. Evol. Microbiol.">
        <title>Reticulibacter mediterranei gen. nov., sp. nov., within the new family Reticulibacteraceae fam. nov., and Ktedonospora formicarum gen. nov., sp. nov., Ktedonobacter robiniae sp. nov., Dictyobacter formicarum sp. nov. and Dictyobacter arantiisoli sp. nov., belonging to the class Ktedonobacteria.</title>
        <authorList>
            <person name="Yabe S."/>
            <person name="Zheng Y."/>
            <person name="Wang C.M."/>
            <person name="Sakai Y."/>
            <person name="Abe K."/>
            <person name="Yokota A."/>
            <person name="Donadio S."/>
            <person name="Cavaletti L."/>
            <person name="Monciardini P."/>
        </authorList>
    </citation>
    <scope>NUCLEOTIDE SEQUENCE [LARGE SCALE GENOMIC DNA]</scope>
    <source>
        <strain evidence="1 2">SOSP1-30</strain>
    </source>
</reference>
<keyword evidence="2" id="KW-1185">Reference proteome</keyword>
<dbReference type="EMBL" id="BNJG01000001">
    <property type="protein sequence ID" value="GHO55525.1"/>
    <property type="molecule type" value="Genomic_DNA"/>
</dbReference>
<organism evidence="1 2">
    <name type="scientific">Ktedonobacter robiniae</name>
    <dbReference type="NCBI Taxonomy" id="2778365"/>
    <lineage>
        <taxon>Bacteria</taxon>
        <taxon>Bacillati</taxon>
        <taxon>Chloroflexota</taxon>
        <taxon>Ktedonobacteria</taxon>
        <taxon>Ktedonobacterales</taxon>
        <taxon>Ktedonobacteraceae</taxon>
        <taxon>Ktedonobacter</taxon>
    </lineage>
</organism>
<gene>
    <name evidence="1" type="ORF">KSB_40000</name>
</gene>
<comment type="caution">
    <text evidence="1">The sequence shown here is derived from an EMBL/GenBank/DDBJ whole genome shotgun (WGS) entry which is preliminary data.</text>
</comment>